<dbReference type="STRING" id="1643428.GCA_001442855_01226"/>
<dbReference type="OrthoDB" id="1523150at2"/>
<dbReference type="Proteomes" id="UP000320623">
    <property type="component" value="Unassembled WGS sequence"/>
</dbReference>
<sequence length="313" mass="35685">MAKYSLFNSIKIVLMTVLFQSMVNSQNLSIASFSRLGFGARGISLGNAMGAVIEGEVNGYYNPAVLPFVNLKRGTLTVGFLSLDRTLDFVHYTQSLYPTAGFSFFLIRAGVKNIDLRDVDGFHIENFKTSEYMFGFSFSNKLTQKFSIGLSLKFYYSEIYHDFNARTLGVDFGFIFKLHDNLFFGFVLQDLNAKYRWDSTNLYGEKGHLVIERFPITKKISTFYKLKDKILLSFDFSFVEKQKRINLGLETYPIGRNLSLRGGFDMFNTPSLSLGFGLRRKISKVIISFDYAYKYEVNVPFASVQFLGIGVEI</sequence>
<protein>
    <recommendedName>
        <fullName evidence="3">PorV/PorQ family protein</fullName>
    </recommendedName>
</protein>
<dbReference type="EMBL" id="FAOO01000007">
    <property type="protein sequence ID" value="CUU05432.1"/>
    <property type="molecule type" value="Genomic_DNA"/>
</dbReference>
<evidence type="ECO:0000313" key="2">
    <source>
        <dbReference type="Proteomes" id="UP000320623"/>
    </source>
</evidence>
<evidence type="ECO:0008006" key="3">
    <source>
        <dbReference type="Google" id="ProtNLM"/>
    </source>
</evidence>
<reference evidence="2" key="1">
    <citation type="submission" date="2015-11" db="EMBL/GenBank/DDBJ databases">
        <authorList>
            <person name="Varghese N."/>
        </authorList>
    </citation>
    <scope>NUCLEOTIDE SEQUENCE [LARGE SCALE GENOMIC DNA]</scope>
</reference>
<dbReference type="SUPFAM" id="SSF56935">
    <property type="entry name" value="Porins"/>
    <property type="match status" value="1"/>
</dbReference>
<proteinExistence type="predicted"/>
<evidence type="ECO:0000313" key="1">
    <source>
        <dbReference type="EMBL" id="CUU05432.1"/>
    </source>
</evidence>
<gene>
    <name evidence="1" type="ORF">JGI1_01253</name>
</gene>
<accession>A0A0S4N3Y8</accession>
<organism evidence="1 2">
    <name type="scientific">Candidatus Thermokryptus mobilis</name>
    <dbReference type="NCBI Taxonomy" id="1643428"/>
    <lineage>
        <taxon>Bacteria</taxon>
        <taxon>Pseudomonadati</taxon>
        <taxon>Candidatus Kryptoniota</taxon>
        <taxon>Candidatus Thermokryptus</taxon>
    </lineage>
</organism>
<dbReference type="Gene3D" id="2.40.160.60">
    <property type="entry name" value="Outer membrane protein transport protein (OMPP1/FadL/TodX)"/>
    <property type="match status" value="1"/>
</dbReference>
<dbReference type="AlphaFoldDB" id="A0A0S4N3Y8"/>
<name>A0A0S4N3Y8_9BACT</name>
<keyword evidence="2" id="KW-1185">Reference proteome</keyword>